<dbReference type="Gene3D" id="3.10.590.10">
    <property type="entry name" value="ph1033 like domains"/>
    <property type="match status" value="1"/>
</dbReference>
<dbReference type="SUPFAM" id="SSF88697">
    <property type="entry name" value="PUA domain-like"/>
    <property type="match status" value="1"/>
</dbReference>
<dbReference type="AlphaFoldDB" id="A0A177KWZ7"/>
<gene>
    <name evidence="2" type="ORF">AWH48_19325</name>
</gene>
<sequence>MDWSVRQKQFIDEIKKGDNIFIWRSDGGNKNTGGIIALTEAVTDPFESEEDFKVRLKIQERRLTAEEGMLFRHELKEIPDTMKLQIFKISQLTNYRLSDDEYKRLLNLWSTPVEVKEKLNLSVVERYLHLFKEEARHWFKENEEYLHNGYQFFEQFKQRDNLKTLEWEEIQELGEHINAFRMALAKKRALGNMNASIEHYRNSFEYLIYGNDPINERIDGFISVEKYKLFGFGGSVVSELIGNLFPEEYCFYNQRDKVAVENIFGLIPKYSRGDSYATRFLKFQECLKQNEIVKKYLEIVRKQTDLPIY</sequence>
<evidence type="ECO:0000313" key="3">
    <source>
        <dbReference type="Proteomes" id="UP000077271"/>
    </source>
</evidence>
<reference evidence="2 3" key="1">
    <citation type="submission" date="2016-01" db="EMBL/GenBank/DDBJ databases">
        <title>Investigation of taxonomic status of Bacillus aminovorans.</title>
        <authorList>
            <person name="Verma A."/>
            <person name="Pal Y."/>
            <person name="Krishnamurthi S."/>
        </authorList>
    </citation>
    <scope>NUCLEOTIDE SEQUENCE [LARGE SCALE GENOMIC DNA]</scope>
    <source>
        <strain evidence="2 3">DSM 4337</strain>
    </source>
</reference>
<name>A0A177KWZ7_9BACI</name>
<proteinExistence type="predicted"/>
<dbReference type="Pfam" id="PF01878">
    <property type="entry name" value="EVE"/>
    <property type="match status" value="1"/>
</dbReference>
<dbReference type="RefSeq" id="WP_063974839.1">
    <property type="nucleotide sequence ID" value="NZ_LQWZ01000015.1"/>
</dbReference>
<comment type="caution">
    <text evidence="2">The sequence shown here is derived from an EMBL/GenBank/DDBJ whole genome shotgun (WGS) entry which is preliminary data.</text>
</comment>
<dbReference type="EMBL" id="LQWZ01000015">
    <property type="protein sequence ID" value="OAH57081.1"/>
    <property type="molecule type" value="Genomic_DNA"/>
</dbReference>
<protein>
    <recommendedName>
        <fullName evidence="1">EVE domain-containing protein</fullName>
    </recommendedName>
</protein>
<dbReference type="InterPro" id="IPR002740">
    <property type="entry name" value="EVE_domain"/>
</dbReference>
<dbReference type="Proteomes" id="UP000077271">
    <property type="component" value="Unassembled WGS sequence"/>
</dbReference>
<evidence type="ECO:0000313" key="2">
    <source>
        <dbReference type="EMBL" id="OAH57081.1"/>
    </source>
</evidence>
<organism evidence="2 3">
    <name type="scientific">Domibacillus aminovorans</name>
    <dbReference type="NCBI Taxonomy" id="29332"/>
    <lineage>
        <taxon>Bacteria</taxon>
        <taxon>Bacillati</taxon>
        <taxon>Bacillota</taxon>
        <taxon>Bacilli</taxon>
        <taxon>Bacillales</taxon>
        <taxon>Bacillaceae</taxon>
        <taxon>Domibacillus</taxon>
    </lineage>
</organism>
<accession>A0A177KWZ7</accession>
<dbReference type="InterPro" id="IPR015947">
    <property type="entry name" value="PUA-like_sf"/>
</dbReference>
<evidence type="ECO:0000259" key="1">
    <source>
        <dbReference type="Pfam" id="PF01878"/>
    </source>
</evidence>
<feature type="domain" description="EVE" evidence="1">
    <location>
        <begin position="5"/>
        <end position="97"/>
    </location>
</feature>